<sequence>MAPSWQEVAVPRACLMGRKKAGTNVSTAYTAIQQSGSSSKLSRSTPFQDRHLLGLGLTIFERNPQSGVVLAVACWFCISLGREANVGSKRKQTANTKCILVKTVGQIKRKYWIFFKTTVLSQLESWILLERMLQLYKLRILRPERNEKNEPVEGELPQAPPRQFVMLKDRDLGALIVKHRDRMAPHWTDKEMDAIEQEYLALCDQYAVMKSSVADLTKISTFEDAWNNVDGKFATLKRFAGGLTSAFPGTATVESDFSILKWEKSPLKSRLTNVSLEGVLHAKQFDLLNSINVSSDGKTGVQHTN</sequence>
<name>A0A833SWG4_PHYIN</name>
<comment type="caution">
    <text evidence="1">The sequence shown here is derived from an EMBL/GenBank/DDBJ whole genome shotgun (WGS) entry which is preliminary data.</text>
</comment>
<evidence type="ECO:0000313" key="1">
    <source>
        <dbReference type="EMBL" id="KAF4029711.1"/>
    </source>
</evidence>
<dbReference type="PANTHER" id="PTHR37067:SF3">
    <property type="entry name" value="PX DOMAIN-CONTAINING PROTEIN"/>
    <property type="match status" value="1"/>
</dbReference>
<dbReference type="Proteomes" id="UP000602510">
    <property type="component" value="Unassembled WGS sequence"/>
</dbReference>
<proteinExistence type="predicted"/>
<accession>A0A833SWG4</accession>
<dbReference type="AlphaFoldDB" id="A0A833SWG4"/>
<dbReference type="EMBL" id="WSZM01000784">
    <property type="protein sequence ID" value="KAF4029711.1"/>
    <property type="molecule type" value="Genomic_DNA"/>
</dbReference>
<evidence type="ECO:0000313" key="2">
    <source>
        <dbReference type="Proteomes" id="UP000602510"/>
    </source>
</evidence>
<evidence type="ECO:0008006" key="3">
    <source>
        <dbReference type="Google" id="ProtNLM"/>
    </source>
</evidence>
<keyword evidence="2" id="KW-1185">Reference proteome</keyword>
<protein>
    <recommendedName>
        <fullName evidence="3">HAT C-terminal dimerisation domain-containing protein</fullName>
    </recommendedName>
</protein>
<dbReference type="PANTHER" id="PTHR37067">
    <property type="entry name" value="PX DOMAIN-CONTAINING PROTEIN"/>
    <property type="match status" value="1"/>
</dbReference>
<reference evidence="1" key="1">
    <citation type="submission" date="2020-04" db="EMBL/GenBank/DDBJ databases">
        <title>Hybrid Assembly of Korean Phytophthora infestans isolates.</title>
        <authorList>
            <person name="Prokchorchik M."/>
            <person name="Lee Y."/>
            <person name="Seo J."/>
            <person name="Cho J.-H."/>
            <person name="Park Y.-E."/>
            <person name="Jang D.-C."/>
            <person name="Im J.-S."/>
            <person name="Choi J.-G."/>
            <person name="Park H.-J."/>
            <person name="Lee G.-B."/>
            <person name="Lee Y.-G."/>
            <person name="Hong S.-Y."/>
            <person name="Cho K."/>
            <person name="Sohn K.H."/>
        </authorList>
    </citation>
    <scope>NUCLEOTIDE SEQUENCE</scope>
    <source>
        <strain evidence="1">KR_1_A1</strain>
    </source>
</reference>
<gene>
    <name evidence="1" type="ORF">GN244_ATG18548</name>
</gene>
<organism evidence="1 2">
    <name type="scientific">Phytophthora infestans</name>
    <name type="common">Potato late blight agent</name>
    <name type="synonym">Botrytis infestans</name>
    <dbReference type="NCBI Taxonomy" id="4787"/>
    <lineage>
        <taxon>Eukaryota</taxon>
        <taxon>Sar</taxon>
        <taxon>Stramenopiles</taxon>
        <taxon>Oomycota</taxon>
        <taxon>Peronosporomycetes</taxon>
        <taxon>Peronosporales</taxon>
        <taxon>Peronosporaceae</taxon>
        <taxon>Phytophthora</taxon>
    </lineage>
</organism>